<dbReference type="AlphaFoldDB" id="A0A2D2D3P9"/>
<evidence type="ECO:0008006" key="4">
    <source>
        <dbReference type="Google" id="ProtNLM"/>
    </source>
</evidence>
<dbReference type="KEGG" id="mtw:CQW49_18390"/>
<dbReference type="PANTHER" id="PTHR41775">
    <property type="entry name" value="SECRETED PROTEIN-RELATED"/>
    <property type="match status" value="1"/>
</dbReference>
<dbReference type="EMBL" id="CP023737">
    <property type="protein sequence ID" value="ATQ69630.1"/>
    <property type="molecule type" value="Genomic_DNA"/>
</dbReference>
<dbReference type="SUPFAM" id="SSF55486">
    <property type="entry name" value="Metalloproteases ('zincins'), catalytic domain"/>
    <property type="match status" value="1"/>
</dbReference>
<feature type="chain" id="PRO_5013850769" description="Peptidase M11 gametolysin domain-containing protein" evidence="1">
    <location>
        <begin position="28"/>
        <end position="514"/>
    </location>
</feature>
<proteinExistence type="predicted"/>
<evidence type="ECO:0000313" key="3">
    <source>
        <dbReference type="Proteomes" id="UP000230709"/>
    </source>
</evidence>
<dbReference type="InterPro" id="IPR024079">
    <property type="entry name" value="MetalloPept_cat_dom_sf"/>
</dbReference>
<feature type="signal peptide" evidence="1">
    <location>
        <begin position="1"/>
        <end position="27"/>
    </location>
</feature>
<keyword evidence="1" id="KW-0732">Signal</keyword>
<gene>
    <name evidence="2" type="ORF">CQW49_18390</name>
</gene>
<sequence length="514" mass="54384">MMTFCRFVAATAFAAAAIVSSPGGARAQSAAPALEGSLLVRWADPRPGQTGGDMRFALARPDGSVTPLTVAPADRAFAIGAFGKTVRVETHDAQAMAGAPVVAEKITVLGAEKEALEPAAAVTKRVLFILLRFKGDAQKPHAPAFYAGLTNPLLPDSALKTPATINGFYSVTSYKKLLWSGDVAGVGGLTATDWLTLPRTKTEYADCGWSGVCADLDLLADDAMKLAKGQGVDVSGYDNVNLVLNNDLDCCAWGGGFVFENKVYGATWEPPWGQEAATYVHEMGHSLGLPHSGWVYYAYDSPWDEMSSGSTAKFLTCGSYNSANSANATQTLTCRAPGGGFISAHKDKLGWIPAANKLVVDKISTQTVALEGEASPLGSRLKMIKICLVGQPCDGASAHYLTVEARVKTVAYDKGLPGEGIIVHDFRANRAPRGVGNACFFNSTSGWAVPADATVNDYRGAPNCDAGGRVYPKYALFNAQYPVGRFYNSTTYGIRVDVLSRSGSVFNVKVTRSK</sequence>
<name>A0A2D2D3P9_METT3</name>
<dbReference type="GO" id="GO:0008237">
    <property type="term" value="F:metallopeptidase activity"/>
    <property type="evidence" value="ECO:0007669"/>
    <property type="project" value="InterPro"/>
</dbReference>
<protein>
    <recommendedName>
        <fullName evidence="4">Peptidase M11 gametolysin domain-containing protein</fullName>
    </recommendedName>
</protein>
<evidence type="ECO:0000313" key="2">
    <source>
        <dbReference type="EMBL" id="ATQ69630.1"/>
    </source>
</evidence>
<evidence type="ECO:0000256" key="1">
    <source>
        <dbReference type="SAM" id="SignalP"/>
    </source>
</evidence>
<organism evidence="2 3">
    <name type="scientific">Methylosinus trichosporium (strain ATCC 35070 / NCIMB 11131 / UNIQEM 75 / OB3b)</name>
    <dbReference type="NCBI Taxonomy" id="595536"/>
    <lineage>
        <taxon>Bacteria</taxon>
        <taxon>Pseudomonadati</taxon>
        <taxon>Pseudomonadota</taxon>
        <taxon>Alphaproteobacteria</taxon>
        <taxon>Hyphomicrobiales</taxon>
        <taxon>Methylocystaceae</taxon>
        <taxon>Methylosinus</taxon>
    </lineage>
</organism>
<dbReference type="Proteomes" id="UP000230709">
    <property type="component" value="Chromosome"/>
</dbReference>
<keyword evidence="3" id="KW-1185">Reference proteome</keyword>
<dbReference type="PANTHER" id="PTHR41775:SF1">
    <property type="entry name" value="PEPTIDASE M6-LIKE DOMAIN-CONTAINING PROTEIN"/>
    <property type="match status" value="1"/>
</dbReference>
<accession>A0A2D2D3P9</accession>
<reference evidence="3" key="1">
    <citation type="submission" date="2017-10" db="EMBL/GenBank/DDBJ databases">
        <title>Completed PacBio SMRT sequence of Methylosinus trichosporium OB3b reveals presence of a third large plasmid.</title>
        <authorList>
            <person name="Charles T.C."/>
            <person name="Lynch M.D.J."/>
            <person name="Heil J.R."/>
            <person name="Cheng J."/>
        </authorList>
    </citation>
    <scope>NUCLEOTIDE SEQUENCE [LARGE SCALE GENOMIC DNA]</scope>
    <source>
        <strain evidence="3">OB3b</strain>
    </source>
</reference>
<dbReference type="Gene3D" id="3.40.390.10">
    <property type="entry name" value="Collagenase (Catalytic Domain)"/>
    <property type="match status" value="1"/>
</dbReference>